<accession>A0A849CA36</accession>
<evidence type="ECO:0000313" key="2">
    <source>
        <dbReference type="Proteomes" id="UP000586827"/>
    </source>
</evidence>
<dbReference type="EMBL" id="JABELX010000009">
    <property type="protein sequence ID" value="NNH73155.1"/>
    <property type="molecule type" value="Genomic_DNA"/>
</dbReference>
<reference evidence="1 2" key="1">
    <citation type="submission" date="2020-05" db="EMBL/GenBank/DDBJ databases">
        <title>MicrobeNet Type strains.</title>
        <authorList>
            <person name="Nicholson A.C."/>
        </authorList>
    </citation>
    <scope>NUCLEOTIDE SEQUENCE [LARGE SCALE GENOMIC DNA]</scope>
    <source>
        <strain evidence="1 2">JCM 3224</strain>
    </source>
</reference>
<evidence type="ECO:0000313" key="1">
    <source>
        <dbReference type="EMBL" id="NNH73155.1"/>
    </source>
</evidence>
<comment type="caution">
    <text evidence="1">The sequence shown here is derived from an EMBL/GenBank/DDBJ whole genome shotgun (WGS) entry which is preliminary data.</text>
</comment>
<name>A0A849CA36_9NOCA</name>
<gene>
    <name evidence="1" type="ORF">HLB23_25395</name>
</gene>
<sequence>MGTSRSGSVIFTWVTRVSINTVVLGVAATGDDVGDVVRDAGQQIGCRCGGGVVEGVGEFVALVGELCCLGAQFGQSGAEGFSVEAAVFERGQVAVDHLLGFGEFGGEGGQFGAGVRAGVVVALPVIGDGLIDEVVAGAVELCERVEDGGVDGVGVEAGEVACGGVVAGAVEAGVVAVGP</sequence>
<dbReference type="Proteomes" id="UP000586827">
    <property type="component" value="Unassembled WGS sequence"/>
</dbReference>
<organism evidence="1 2">
    <name type="scientific">Nocardia uniformis</name>
    <dbReference type="NCBI Taxonomy" id="53432"/>
    <lineage>
        <taxon>Bacteria</taxon>
        <taxon>Bacillati</taxon>
        <taxon>Actinomycetota</taxon>
        <taxon>Actinomycetes</taxon>
        <taxon>Mycobacteriales</taxon>
        <taxon>Nocardiaceae</taxon>
        <taxon>Nocardia</taxon>
    </lineage>
</organism>
<proteinExistence type="predicted"/>
<protein>
    <submittedName>
        <fullName evidence="1">Uncharacterized protein</fullName>
    </submittedName>
</protein>
<keyword evidence="2" id="KW-1185">Reference proteome</keyword>
<dbReference type="AlphaFoldDB" id="A0A849CA36"/>